<proteinExistence type="predicted"/>
<dbReference type="Proteomes" id="UP001597108">
    <property type="component" value="Unassembled WGS sequence"/>
</dbReference>
<dbReference type="EMBL" id="JBHTJT010000030">
    <property type="protein sequence ID" value="MFD0980879.1"/>
    <property type="molecule type" value="Genomic_DNA"/>
</dbReference>
<sequence length="97" mass="10421">MRRLAGRDGDEYPSFEGRIPLVAWLRFTGGGATDGPVINVINVHFSSESVSAPIMWTTQPFDTAEAHGSPAINGSVDQRKLQAQFIADCIESVGDDA</sequence>
<comment type="caution">
    <text evidence="1">The sequence shown here is derived from an EMBL/GenBank/DDBJ whole genome shotgun (WGS) entry which is preliminary data.</text>
</comment>
<evidence type="ECO:0000313" key="2">
    <source>
        <dbReference type="Proteomes" id="UP001597108"/>
    </source>
</evidence>
<organism evidence="1 2">
    <name type="scientific">Tropicimonas aquimaris</name>
    <dbReference type="NCBI Taxonomy" id="914152"/>
    <lineage>
        <taxon>Bacteria</taxon>
        <taxon>Pseudomonadati</taxon>
        <taxon>Pseudomonadota</taxon>
        <taxon>Alphaproteobacteria</taxon>
        <taxon>Rhodobacterales</taxon>
        <taxon>Roseobacteraceae</taxon>
        <taxon>Tropicimonas</taxon>
    </lineage>
</organism>
<gene>
    <name evidence="1" type="ORF">ACFQ2S_14625</name>
</gene>
<name>A0ABW3ISS3_9RHOB</name>
<dbReference type="RefSeq" id="WP_386075520.1">
    <property type="nucleotide sequence ID" value="NZ_JBHTJT010000030.1"/>
</dbReference>
<accession>A0ABW3ISS3</accession>
<reference evidence="2" key="1">
    <citation type="journal article" date="2019" name="Int. J. Syst. Evol. Microbiol.">
        <title>The Global Catalogue of Microorganisms (GCM) 10K type strain sequencing project: providing services to taxonomists for standard genome sequencing and annotation.</title>
        <authorList>
            <consortium name="The Broad Institute Genomics Platform"/>
            <consortium name="The Broad Institute Genome Sequencing Center for Infectious Disease"/>
            <person name="Wu L."/>
            <person name="Ma J."/>
        </authorList>
    </citation>
    <scope>NUCLEOTIDE SEQUENCE [LARGE SCALE GENOMIC DNA]</scope>
    <source>
        <strain evidence="2">CCUG 60524</strain>
    </source>
</reference>
<protein>
    <submittedName>
        <fullName evidence="1">Uncharacterized protein</fullName>
    </submittedName>
</protein>
<keyword evidence="2" id="KW-1185">Reference proteome</keyword>
<evidence type="ECO:0000313" key="1">
    <source>
        <dbReference type="EMBL" id="MFD0980879.1"/>
    </source>
</evidence>